<dbReference type="InterPro" id="IPR050261">
    <property type="entry name" value="FrsA_esterase"/>
</dbReference>
<dbReference type="InterPro" id="IPR029058">
    <property type="entry name" value="AB_hydrolase_fold"/>
</dbReference>
<dbReference type="GO" id="GO:0052689">
    <property type="term" value="F:carboxylic ester hydrolase activity"/>
    <property type="evidence" value="ECO:0007669"/>
    <property type="project" value="UniProtKB-ARBA"/>
</dbReference>
<comment type="similarity">
    <text evidence="1">Belongs to the AB hydrolase superfamily.</text>
</comment>
<dbReference type="AlphaFoldDB" id="A0A6I4W891"/>
<name>A0A6I4W891_9ACTN</name>
<organism evidence="3 4">
    <name type="scientific">Actinomadura rayongensis</name>
    <dbReference type="NCBI Taxonomy" id="1429076"/>
    <lineage>
        <taxon>Bacteria</taxon>
        <taxon>Bacillati</taxon>
        <taxon>Actinomycetota</taxon>
        <taxon>Actinomycetes</taxon>
        <taxon>Streptosporangiales</taxon>
        <taxon>Thermomonosporaceae</taxon>
        <taxon>Actinomadura</taxon>
    </lineage>
</organism>
<dbReference type="PANTHER" id="PTHR22946:SF9">
    <property type="entry name" value="POLYKETIDE TRANSFERASE AF380"/>
    <property type="match status" value="1"/>
</dbReference>
<proteinExistence type="inferred from homology"/>
<accession>A0A6I4W891</accession>
<dbReference type="Gene3D" id="3.40.50.1820">
    <property type="entry name" value="alpha/beta hydrolase"/>
    <property type="match status" value="1"/>
</dbReference>
<dbReference type="SUPFAM" id="SSF53474">
    <property type="entry name" value="alpha/beta-Hydrolases"/>
    <property type="match status" value="1"/>
</dbReference>
<keyword evidence="2 3" id="KW-0378">Hydrolase</keyword>
<reference evidence="3 4" key="1">
    <citation type="submission" date="2019-12" db="EMBL/GenBank/DDBJ databases">
        <title>Nocardia macrotermitis sp. nov. and Nocardia aurantia sp. nov., isolated from the gut of the fungus growing-termite Macrotermes natalensis.</title>
        <authorList>
            <person name="Christine B."/>
            <person name="Rene B."/>
        </authorList>
    </citation>
    <scope>NUCLEOTIDE SEQUENCE [LARGE SCALE GENOMIC DNA]</scope>
    <source>
        <strain evidence="3 4">DSM 102126</strain>
    </source>
</reference>
<keyword evidence="4" id="KW-1185">Reference proteome</keyword>
<evidence type="ECO:0000313" key="3">
    <source>
        <dbReference type="EMBL" id="MXQ66337.1"/>
    </source>
</evidence>
<dbReference type="EMBL" id="WUTW01000004">
    <property type="protein sequence ID" value="MXQ66337.1"/>
    <property type="molecule type" value="Genomic_DNA"/>
</dbReference>
<dbReference type="RefSeq" id="WP_161104542.1">
    <property type="nucleotide sequence ID" value="NZ_JBHLYI010000007.1"/>
</dbReference>
<protein>
    <submittedName>
        <fullName evidence="3">Alpha/beta hydrolase</fullName>
    </submittedName>
</protein>
<sequence length="354" mass="39102">MNDLDELKRLVTGHTVVTEPDTGDGPVLARIVADAGDEPGSWPHEWIRAGEAYDAAGEPLAALQCYLRGRFPFVDGPGRKRAQTRAVEAFDRWRRGRGIEPEAVAVDGVDVRVWTTGLSRAEPRPLLVVVGGLQSPKELWAPILPRVADLGLAGVVAELPGVGENPLRYDWETPHRQLSAILDALADRARTAETYLLASGFAGHAAILAALRDPRIRGVVGNGPPVDTFFTDPVWQAQIPRSTRDTLAHLTRVPAEEVFEHLRDWPLGEDDLRSLTVPLAMVTARRDEIVPPFDFDRIRCATPELRLVEQDDVHGTPTRLAEVRAWSLREVLRMWPGADPADRARLDAEWAAVR</sequence>
<gene>
    <name evidence="3" type="ORF">GQ466_20165</name>
</gene>
<dbReference type="OrthoDB" id="5704902at2"/>
<evidence type="ECO:0000256" key="1">
    <source>
        <dbReference type="ARBA" id="ARBA00008645"/>
    </source>
</evidence>
<evidence type="ECO:0000256" key="2">
    <source>
        <dbReference type="ARBA" id="ARBA00022801"/>
    </source>
</evidence>
<comment type="caution">
    <text evidence="3">The sequence shown here is derived from an EMBL/GenBank/DDBJ whole genome shotgun (WGS) entry which is preliminary data.</text>
</comment>
<evidence type="ECO:0000313" key="4">
    <source>
        <dbReference type="Proteomes" id="UP000431901"/>
    </source>
</evidence>
<dbReference type="PANTHER" id="PTHR22946">
    <property type="entry name" value="DIENELACTONE HYDROLASE DOMAIN-CONTAINING PROTEIN-RELATED"/>
    <property type="match status" value="1"/>
</dbReference>
<dbReference type="Proteomes" id="UP000431901">
    <property type="component" value="Unassembled WGS sequence"/>
</dbReference>